<dbReference type="EMBL" id="JAQSIP010000010">
    <property type="protein sequence ID" value="MDD0840560.1"/>
    <property type="molecule type" value="Genomic_DNA"/>
</dbReference>
<keyword evidence="3" id="KW-1185">Reference proteome</keyword>
<evidence type="ECO:0000256" key="1">
    <source>
        <dbReference type="SAM" id="MobiDB-lite"/>
    </source>
</evidence>
<dbReference type="RefSeq" id="WP_273953347.1">
    <property type="nucleotide sequence ID" value="NZ_JAQSIP010000010.1"/>
</dbReference>
<organism evidence="2 3">
    <name type="scientific">Curvibacter cyanobacteriorum</name>
    <dbReference type="NCBI Taxonomy" id="3026422"/>
    <lineage>
        <taxon>Bacteria</taxon>
        <taxon>Pseudomonadati</taxon>
        <taxon>Pseudomonadota</taxon>
        <taxon>Betaproteobacteria</taxon>
        <taxon>Burkholderiales</taxon>
        <taxon>Comamonadaceae</taxon>
        <taxon>Curvibacter</taxon>
    </lineage>
</organism>
<evidence type="ECO:0000313" key="2">
    <source>
        <dbReference type="EMBL" id="MDD0840560.1"/>
    </source>
</evidence>
<dbReference type="InterPro" id="IPR051321">
    <property type="entry name" value="PHA/PHB_synthase"/>
</dbReference>
<dbReference type="SUPFAM" id="SSF53474">
    <property type="entry name" value="alpha/beta-Hydrolases"/>
    <property type="match status" value="1"/>
</dbReference>
<dbReference type="InterPro" id="IPR029058">
    <property type="entry name" value="AB_hydrolase_fold"/>
</dbReference>
<name>A0ABT5N363_9BURK</name>
<accession>A0ABT5N363</accession>
<dbReference type="Gene3D" id="3.40.50.1820">
    <property type="entry name" value="alpha/beta hydrolase"/>
    <property type="match status" value="1"/>
</dbReference>
<feature type="compositionally biased region" description="Low complexity" evidence="1">
    <location>
        <begin position="591"/>
        <end position="624"/>
    </location>
</feature>
<dbReference type="InterPro" id="IPR024501">
    <property type="entry name" value="DUF3141"/>
</dbReference>
<feature type="region of interest" description="Disordered" evidence="1">
    <location>
        <begin position="583"/>
        <end position="642"/>
    </location>
</feature>
<evidence type="ECO:0000313" key="3">
    <source>
        <dbReference type="Proteomes" id="UP001528673"/>
    </source>
</evidence>
<proteinExistence type="predicted"/>
<dbReference type="PANTHER" id="PTHR36837">
    <property type="entry name" value="POLY(3-HYDROXYALKANOATE) POLYMERASE SUBUNIT PHAC"/>
    <property type="match status" value="1"/>
</dbReference>
<sequence length="642" mass="71037">MPQTIQNPTLGEYQAFLLDALQRSILFLDVLRRRGNQQRISSENPHSQVLDYASELILDGQTFERPISYALLRILPPAGTVIQAQGRPVIVVDPRAGQSPGIGGFKQQSEVGEALNAGHPVYFIAFSTTPVANETFPDVVAGQVRLVDAVVARHPDAPRPLVIGNCQAGYQSLMGAVLRPELYGLCLLAGSPMSYWQGQRGADPVNPMRYSGGLLGGSWLAALTSDLHANEFDGAWLVLNFDNLNPANWLWSKQFNVYAQVDTEAERYLQFERWWGDFIVLNGPTMNYLVNELFVGDKLTQNQLTSADGQVFDLRQIKTPIVVFTSRGDNISPPAQTLGWVLDLYPRTEDLQAAGQTVVYCVNPHVGHLGLFVSSQVARKEDEEILSNLDQIAQLAPGLYELVIEPRTAADEAAPPEADPFGVHAWQSRFEPRTLADLEQFGRNTPQEQAAFAAVDALSQRNLKAYQTWVQPALRAWQGPWITPQSARALRELNPLRLSYSLFAEATNPWIKALAPWADEVRQRRQPVAPDNPFWVAQTQASAHIIQSLQQFQKVRDEGVEKTFFQVFGAPWLQTWLGVHPDTSPDPRLHPQATPAKSPAAPATPTVAPTTATAQPAQAAARHPQTARHSVPSQRPARKPRR</sequence>
<dbReference type="Pfam" id="PF11339">
    <property type="entry name" value="DUF3141"/>
    <property type="match status" value="1"/>
</dbReference>
<reference evidence="2 3" key="1">
    <citation type="submission" date="2023-02" db="EMBL/GenBank/DDBJ databases">
        <title>Bacterial whole genomic sequence of Curvibacter sp. HBC61.</title>
        <authorList>
            <person name="Le V."/>
            <person name="Ko S.-R."/>
            <person name="Ahn C.-Y."/>
            <person name="Oh H.-M."/>
        </authorList>
    </citation>
    <scope>NUCLEOTIDE SEQUENCE [LARGE SCALE GENOMIC DNA]</scope>
    <source>
        <strain evidence="2 3">HBC61</strain>
    </source>
</reference>
<gene>
    <name evidence="2" type="ORF">PSQ40_18415</name>
</gene>
<dbReference type="PANTHER" id="PTHR36837:SF2">
    <property type="entry name" value="POLY(3-HYDROXYALKANOATE) POLYMERASE SUBUNIT PHAC"/>
    <property type="match status" value="1"/>
</dbReference>
<comment type="caution">
    <text evidence="2">The sequence shown here is derived from an EMBL/GenBank/DDBJ whole genome shotgun (WGS) entry which is preliminary data.</text>
</comment>
<protein>
    <submittedName>
        <fullName evidence="2">DUF3141 domain-containing protein</fullName>
    </submittedName>
</protein>
<dbReference type="Proteomes" id="UP001528673">
    <property type="component" value="Unassembled WGS sequence"/>
</dbReference>